<dbReference type="RefSeq" id="WP_090172978.1">
    <property type="nucleotide sequence ID" value="NZ_FOFB01000036.1"/>
</dbReference>
<organism evidence="2 3">
    <name type="scientific">Neolewinella agarilytica</name>
    <dbReference type="NCBI Taxonomy" id="478744"/>
    <lineage>
        <taxon>Bacteria</taxon>
        <taxon>Pseudomonadati</taxon>
        <taxon>Bacteroidota</taxon>
        <taxon>Saprospiria</taxon>
        <taxon>Saprospirales</taxon>
        <taxon>Lewinellaceae</taxon>
        <taxon>Neolewinella</taxon>
    </lineage>
</organism>
<gene>
    <name evidence="2" type="ORF">SAMN05444359_13642</name>
</gene>
<dbReference type="STRING" id="478744.SAMN05444359_13642"/>
<dbReference type="PROSITE" id="PS51257">
    <property type="entry name" value="PROKAR_LIPOPROTEIN"/>
    <property type="match status" value="1"/>
</dbReference>
<reference evidence="3" key="1">
    <citation type="submission" date="2016-10" db="EMBL/GenBank/DDBJ databases">
        <authorList>
            <person name="Varghese N."/>
            <person name="Submissions S."/>
        </authorList>
    </citation>
    <scope>NUCLEOTIDE SEQUENCE [LARGE SCALE GENOMIC DNA]</scope>
    <source>
        <strain evidence="3">DSM 24740</strain>
    </source>
</reference>
<accession>A0A1H9NGC6</accession>
<keyword evidence="1" id="KW-0732">Signal</keyword>
<evidence type="ECO:0000313" key="2">
    <source>
        <dbReference type="EMBL" id="SER34709.1"/>
    </source>
</evidence>
<dbReference type="OrthoDB" id="1440001at2"/>
<sequence length="107" mass="11534">MKNVFLFCATALLFTLSSGCVKNVVNPDGCNAALFNDEVNPALTAWQEAASAYSNDPTPANCAAYKDSGLAWLDAIRAYENCTVLYTASWREAVDEAKADLEAELCN</sequence>
<feature type="signal peptide" evidence="1">
    <location>
        <begin position="1"/>
        <end position="23"/>
    </location>
</feature>
<proteinExistence type="predicted"/>
<feature type="chain" id="PRO_5011726653" evidence="1">
    <location>
        <begin position="24"/>
        <end position="107"/>
    </location>
</feature>
<keyword evidence="3" id="KW-1185">Reference proteome</keyword>
<dbReference type="AlphaFoldDB" id="A0A1H9NGC6"/>
<dbReference type="EMBL" id="FOFB01000036">
    <property type="protein sequence ID" value="SER34709.1"/>
    <property type="molecule type" value="Genomic_DNA"/>
</dbReference>
<evidence type="ECO:0000313" key="3">
    <source>
        <dbReference type="Proteomes" id="UP000199021"/>
    </source>
</evidence>
<evidence type="ECO:0000256" key="1">
    <source>
        <dbReference type="SAM" id="SignalP"/>
    </source>
</evidence>
<dbReference type="Proteomes" id="UP000199021">
    <property type="component" value="Unassembled WGS sequence"/>
</dbReference>
<name>A0A1H9NGC6_9BACT</name>
<dbReference type="InParanoid" id="A0A1H9NGC6"/>
<protein>
    <submittedName>
        <fullName evidence="2">Uncharacterized protein</fullName>
    </submittedName>
</protein>